<dbReference type="Pfam" id="PF00882">
    <property type="entry name" value="Zn_dep_PLPC"/>
    <property type="match status" value="1"/>
</dbReference>
<dbReference type="Proteomes" id="UP001595916">
    <property type="component" value="Unassembled WGS sequence"/>
</dbReference>
<comment type="caution">
    <text evidence="2">The sequence shown here is derived from an EMBL/GenBank/DDBJ whole genome shotgun (WGS) entry which is preliminary data.</text>
</comment>
<evidence type="ECO:0000259" key="1">
    <source>
        <dbReference type="Pfam" id="PF00882"/>
    </source>
</evidence>
<accession>A0ABV9QLN2</accession>
<gene>
    <name evidence="2" type="ORF">ACFO4R_04295</name>
</gene>
<evidence type="ECO:0000313" key="3">
    <source>
        <dbReference type="Proteomes" id="UP001595916"/>
    </source>
</evidence>
<sequence length="263" mass="30713">MASIYTHHHLNASVYPFLPEEAKELIGEHREYYQFGAQGPDLFFFQMSSVKKGGNLGERIHNKPFIDFWKPVEKYSLEKDPLAAYLIGCSLHFLVDVTIHPTVDASIEEGYGHIDIETELDRYYMEKDGYKATKFKQWELIAKSLDADVILKAYSAYPSCNYDMVKESIRDFRRVKRVLHSPNVFTEKALFAIMKKMKFHKYIPIITKQRPMSQALKTNRILRELIETTKVRAPEYIREVLNASRGGSDYPEEFFYNFNGRKA</sequence>
<dbReference type="EMBL" id="JBHSHL010000014">
    <property type="protein sequence ID" value="MFC4804296.1"/>
    <property type="molecule type" value="Genomic_DNA"/>
</dbReference>
<protein>
    <submittedName>
        <fullName evidence="2">Zinc dependent phospholipase C family protein</fullName>
    </submittedName>
</protein>
<reference evidence="3" key="1">
    <citation type="journal article" date="2019" name="Int. J. Syst. Evol. Microbiol.">
        <title>The Global Catalogue of Microorganisms (GCM) 10K type strain sequencing project: providing services to taxonomists for standard genome sequencing and annotation.</title>
        <authorList>
            <consortium name="The Broad Institute Genomics Platform"/>
            <consortium name="The Broad Institute Genome Sequencing Center for Infectious Disease"/>
            <person name="Wu L."/>
            <person name="Ma J."/>
        </authorList>
    </citation>
    <scope>NUCLEOTIDE SEQUENCE [LARGE SCALE GENOMIC DNA]</scope>
    <source>
        <strain evidence="3">CCUG 46385</strain>
    </source>
</reference>
<keyword evidence="3" id="KW-1185">Reference proteome</keyword>
<dbReference type="RefSeq" id="WP_379787803.1">
    <property type="nucleotide sequence ID" value="NZ_JBHSHL010000014.1"/>
</dbReference>
<feature type="domain" description="Phospholipase C/D" evidence="1">
    <location>
        <begin position="6"/>
        <end position="133"/>
    </location>
</feature>
<dbReference type="InterPro" id="IPR029002">
    <property type="entry name" value="PLPC/GPLD1"/>
</dbReference>
<organism evidence="2 3">
    <name type="scientific">Filifactor villosus</name>
    <dbReference type="NCBI Taxonomy" id="29374"/>
    <lineage>
        <taxon>Bacteria</taxon>
        <taxon>Bacillati</taxon>
        <taxon>Bacillota</taxon>
        <taxon>Clostridia</taxon>
        <taxon>Peptostreptococcales</taxon>
        <taxon>Filifactoraceae</taxon>
        <taxon>Filifactor</taxon>
    </lineage>
</organism>
<evidence type="ECO:0000313" key="2">
    <source>
        <dbReference type="EMBL" id="MFC4804296.1"/>
    </source>
</evidence>
<name>A0ABV9QLN2_9FIRM</name>
<proteinExistence type="predicted"/>